<dbReference type="AlphaFoldDB" id="E8X827"/>
<feature type="transmembrane region" description="Helical" evidence="1">
    <location>
        <begin position="6"/>
        <end position="25"/>
    </location>
</feature>
<geneLocation type="plasmid" evidence="2 3">
    <name>pACIX905</name>
</geneLocation>
<sequence length="57" mass="6152">MFTIAAGIVLGFVGIVALVVVVRFFQTVPVFKGIAEGWRGFKEGMKGIADPPSDKRK</sequence>
<dbReference type="KEGG" id="acm:AciX9_4682"/>
<gene>
    <name evidence="2" type="ordered locus">AciX9_4682</name>
</gene>
<dbReference type="EMBL" id="CP002485">
    <property type="protein sequence ID" value="ADW71611.1"/>
    <property type="molecule type" value="Genomic_DNA"/>
</dbReference>
<keyword evidence="3" id="KW-1185">Reference proteome</keyword>
<proteinExistence type="predicted"/>
<evidence type="ECO:0000313" key="2">
    <source>
        <dbReference type="EMBL" id="ADW71611.1"/>
    </source>
</evidence>
<name>E8X827_GRATM</name>
<protein>
    <submittedName>
        <fullName evidence="2">Uncharacterized protein</fullName>
    </submittedName>
</protein>
<dbReference type="Proteomes" id="UP000000343">
    <property type="component" value="Plasmid pACIX905"/>
</dbReference>
<keyword evidence="1" id="KW-0472">Membrane</keyword>
<keyword evidence="1" id="KW-1133">Transmembrane helix</keyword>
<dbReference type="RefSeq" id="WP_013573329.1">
    <property type="nucleotide sequence ID" value="NC_015060.1"/>
</dbReference>
<reference evidence="3" key="1">
    <citation type="submission" date="2011-01" db="EMBL/GenBank/DDBJ databases">
        <title>Complete sequence of plasmid5 of Acidobacterium sp. MP5ACTX9.</title>
        <authorList>
            <consortium name="US DOE Joint Genome Institute"/>
            <person name="Lucas S."/>
            <person name="Copeland A."/>
            <person name="Lapidus A."/>
            <person name="Cheng J.-F."/>
            <person name="Goodwin L."/>
            <person name="Pitluck S."/>
            <person name="Teshima H."/>
            <person name="Detter J.C."/>
            <person name="Han C."/>
            <person name="Tapia R."/>
            <person name="Land M."/>
            <person name="Hauser L."/>
            <person name="Kyrpides N."/>
            <person name="Ivanova N."/>
            <person name="Ovchinnikova G."/>
            <person name="Pagani I."/>
            <person name="Rawat S.R."/>
            <person name="Mannisto M."/>
            <person name="Haggblom M.M."/>
            <person name="Woyke T."/>
        </authorList>
    </citation>
    <scope>NUCLEOTIDE SEQUENCE [LARGE SCALE GENOMIC DNA]</scope>
    <source>
        <strain evidence="3">MP5ACTX9</strain>
        <plasmid evidence="3">Plasmid pACIX905</plasmid>
    </source>
</reference>
<organism evidence="3">
    <name type="scientific">Granulicella tundricola (strain ATCC BAA-1859 / DSM 23138 / MP5ACTX9)</name>
    <dbReference type="NCBI Taxonomy" id="1198114"/>
    <lineage>
        <taxon>Bacteria</taxon>
        <taxon>Pseudomonadati</taxon>
        <taxon>Acidobacteriota</taxon>
        <taxon>Terriglobia</taxon>
        <taxon>Terriglobales</taxon>
        <taxon>Acidobacteriaceae</taxon>
        <taxon>Granulicella</taxon>
    </lineage>
</organism>
<evidence type="ECO:0000313" key="3">
    <source>
        <dbReference type="Proteomes" id="UP000000343"/>
    </source>
</evidence>
<accession>E8X827</accession>
<keyword evidence="2" id="KW-0614">Plasmid</keyword>
<keyword evidence="1" id="KW-0812">Transmembrane</keyword>
<dbReference type="HOGENOM" id="CLU_2990347_0_0_0"/>
<evidence type="ECO:0000256" key="1">
    <source>
        <dbReference type="SAM" id="Phobius"/>
    </source>
</evidence>